<reference evidence="1" key="1">
    <citation type="submission" date="2025-08" db="UniProtKB">
        <authorList>
            <consortium name="Ensembl"/>
        </authorList>
    </citation>
    <scope>IDENTIFICATION</scope>
</reference>
<proteinExistence type="predicted"/>
<reference evidence="1" key="2">
    <citation type="submission" date="2025-09" db="UniProtKB">
        <authorList>
            <consortium name="Ensembl"/>
        </authorList>
    </citation>
    <scope>IDENTIFICATION</scope>
</reference>
<organism evidence="1 2">
    <name type="scientific">Seriola lalandi dorsalis</name>
    <dbReference type="NCBI Taxonomy" id="1841481"/>
    <lineage>
        <taxon>Eukaryota</taxon>
        <taxon>Metazoa</taxon>
        <taxon>Chordata</taxon>
        <taxon>Craniata</taxon>
        <taxon>Vertebrata</taxon>
        <taxon>Euteleostomi</taxon>
        <taxon>Actinopterygii</taxon>
        <taxon>Neopterygii</taxon>
        <taxon>Teleostei</taxon>
        <taxon>Neoteleostei</taxon>
        <taxon>Acanthomorphata</taxon>
        <taxon>Carangaria</taxon>
        <taxon>Carangiformes</taxon>
        <taxon>Carangidae</taxon>
        <taxon>Seriola</taxon>
    </lineage>
</organism>
<sequence length="77" mass="8445">CLLLHLHLDTTKKKVNIENLCPEFHQSVRGQNRCVTLTGGCVTLPEGESFPQSSAQTVNLCLTERACVVSSCDHYVA</sequence>
<evidence type="ECO:0000313" key="2">
    <source>
        <dbReference type="Proteomes" id="UP000261360"/>
    </source>
</evidence>
<protein>
    <submittedName>
        <fullName evidence="1">Uncharacterized protein</fullName>
    </submittedName>
</protein>
<keyword evidence="2" id="KW-1185">Reference proteome</keyword>
<evidence type="ECO:0000313" key="1">
    <source>
        <dbReference type="Ensembl" id="ENSSLDP00000004782.1"/>
    </source>
</evidence>
<accession>A0A3B4WQ70</accession>
<dbReference type="AlphaFoldDB" id="A0A3B4WQ70"/>
<dbReference type="Ensembl" id="ENSSLDT00000004940.1">
    <property type="protein sequence ID" value="ENSSLDP00000004782.1"/>
    <property type="gene ID" value="ENSSLDG00000003803.1"/>
</dbReference>
<name>A0A3B4WQ70_SERLL</name>
<dbReference type="Proteomes" id="UP000261360">
    <property type="component" value="Unplaced"/>
</dbReference>